<dbReference type="SUPFAM" id="SSF53686">
    <property type="entry name" value="Tryptophan synthase beta subunit-like PLP-dependent enzymes"/>
    <property type="match status" value="1"/>
</dbReference>
<organism evidence="4">
    <name type="scientific">marine sediment metagenome</name>
    <dbReference type="NCBI Taxonomy" id="412755"/>
    <lineage>
        <taxon>unclassified sequences</taxon>
        <taxon>metagenomes</taxon>
        <taxon>ecological metagenomes</taxon>
    </lineage>
</organism>
<reference evidence="4" key="1">
    <citation type="journal article" date="2014" name="Front. Microbiol.">
        <title>High frequency of phylogenetically diverse reductive dehalogenase-homologous genes in deep subseafloor sedimentary metagenomes.</title>
        <authorList>
            <person name="Kawai M."/>
            <person name="Futagami T."/>
            <person name="Toyoda A."/>
            <person name="Takaki Y."/>
            <person name="Nishi S."/>
            <person name="Hori S."/>
            <person name="Arai W."/>
            <person name="Tsubouchi T."/>
            <person name="Morono Y."/>
            <person name="Uchiyama I."/>
            <person name="Ito T."/>
            <person name="Fujiyama A."/>
            <person name="Inagaki F."/>
            <person name="Takami H."/>
        </authorList>
    </citation>
    <scope>NUCLEOTIDE SEQUENCE</scope>
    <source>
        <strain evidence="4">Expedition CK06-06</strain>
    </source>
</reference>
<evidence type="ECO:0000313" key="4">
    <source>
        <dbReference type="EMBL" id="GAG64551.1"/>
    </source>
</evidence>
<evidence type="ECO:0000256" key="1">
    <source>
        <dbReference type="ARBA" id="ARBA00001933"/>
    </source>
</evidence>
<feature type="domain" description="Tryptophan synthase beta chain-like PALP" evidence="3">
    <location>
        <begin position="107"/>
        <end position="183"/>
    </location>
</feature>
<dbReference type="GO" id="GO:0006520">
    <property type="term" value="P:amino acid metabolic process"/>
    <property type="evidence" value="ECO:0007669"/>
    <property type="project" value="InterPro"/>
</dbReference>
<gene>
    <name evidence="4" type="ORF">S01H4_14813</name>
</gene>
<comment type="cofactor">
    <cofactor evidence="1">
        <name>pyridoxal 5'-phosphate</name>
        <dbReference type="ChEBI" id="CHEBI:597326"/>
    </cofactor>
</comment>
<dbReference type="AlphaFoldDB" id="X1AXP5"/>
<dbReference type="GO" id="GO:0030170">
    <property type="term" value="F:pyridoxal phosphate binding"/>
    <property type="evidence" value="ECO:0007669"/>
    <property type="project" value="InterPro"/>
</dbReference>
<proteinExistence type="predicted"/>
<evidence type="ECO:0000259" key="3">
    <source>
        <dbReference type="Pfam" id="PF00291"/>
    </source>
</evidence>
<protein>
    <recommendedName>
        <fullName evidence="3">Tryptophan synthase beta chain-like PALP domain-containing protein</fullName>
    </recommendedName>
</protein>
<dbReference type="Gene3D" id="2.20.28.10">
    <property type="match status" value="1"/>
</dbReference>
<dbReference type="Gene3D" id="3.40.50.1100">
    <property type="match status" value="2"/>
</dbReference>
<keyword evidence="2" id="KW-0663">Pyridoxal phosphate</keyword>
<dbReference type="EMBL" id="BART01006490">
    <property type="protein sequence ID" value="GAG64551.1"/>
    <property type="molecule type" value="Genomic_DNA"/>
</dbReference>
<accession>X1AXP5</accession>
<comment type="caution">
    <text evidence="4">The sequence shown here is derived from an EMBL/GenBank/DDBJ whole genome shotgun (WGS) entry which is preliminary data.</text>
</comment>
<dbReference type="InterPro" id="IPR000634">
    <property type="entry name" value="Ser/Thr_deHydtase_PyrdxlP-BS"/>
</dbReference>
<dbReference type="GO" id="GO:0003824">
    <property type="term" value="F:catalytic activity"/>
    <property type="evidence" value="ECO:0007669"/>
    <property type="project" value="UniProtKB-ARBA"/>
</dbReference>
<dbReference type="InterPro" id="IPR036052">
    <property type="entry name" value="TrpB-like_PALP_sf"/>
</dbReference>
<evidence type="ECO:0000256" key="2">
    <source>
        <dbReference type="ARBA" id="ARBA00022898"/>
    </source>
</evidence>
<name>X1AXP5_9ZZZZ</name>
<dbReference type="PROSITE" id="PS00165">
    <property type="entry name" value="DEHYDRATASE_SER_THR"/>
    <property type="match status" value="1"/>
</dbReference>
<dbReference type="Pfam" id="PF00291">
    <property type="entry name" value="PALP"/>
    <property type="match status" value="1"/>
</dbReference>
<sequence length="188" mass="21293">MTEKSDLEKFPLEIRDKLIPDYTGDVVYECIGCGKEFDINQFLYTCPECKSLLRLNDRNFYSLKSIKGKTWQEIFDYRKMLNLESLKGIFLFKELLFPTIPLDDVIYLGEGHTPIVRANPDLQRIVGMDFYVKNDGLNPSASFKDRGMASAISYINYSIKSRDLKEVLGICASTGDTSAAAALLKSLC</sequence>
<dbReference type="InterPro" id="IPR001926">
    <property type="entry name" value="TrpB-like_PALP"/>
</dbReference>